<dbReference type="OrthoDB" id="9789875at2"/>
<evidence type="ECO:0000259" key="1">
    <source>
        <dbReference type="Pfam" id="PF09949"/>
    </source>
</evidence>
<dbReference type="PANTHER" id="PTHR28208">
    <property type="entry name" value="PHOSPHATIDATE PHOSPHATASE APP1"/>
    <property type="match status" value="1"/>
</dbReference>
<dbReference type="eggNOG" id="COG4850">
    <property type="taxonomic scope" value="Bacteria"/>
</dbReference>
<protein>
    <recommendedName>
        <fullName evidence="1">Phosphatidate phosphatase APP1 catalytic domain-containing protein</fullName>
    </recommendedName>
</protein>
<dbReference type="InterPro" id="IPR019236">
    <property type="entry name" value="APP1_cat"/>
</dbReference>
<dbReference type="InterPro" id="IPR052935">
    <property type="entry name" value="Mg2+_PAP"/>
</dbReference>
<sequence length="380" mass="43244">MSSGKNSFSKKYVLPILYPIKKTFSKAKLWTGIKTGLVKTVMIQPYKGFGNSQEIYLLGRVLRDRGIGISNLEDSRWRNFKKMYKRFMSWEIPNVKVKASFQGLEQEVITDEEGYFEINMKSNTPFEINQPWQEVELTLLDRIVKNQGEVKVVGKVFIPSGNVEYGVISDIDDTIVPTGATRLWEMLKTTFLGNAHTRLPFAGVAEFYKAMEKGTDGIESNPFFYVSSSPWNIYDFLTEFLEVHGIPKGPLMLRDIGLSREQFIAGSHSAHKLLQVEKIFEVEKQLQFILVGDSGQEDPEIYLQAIKDFPGRVKKVFIRHVAPEREKSVQKIAEEMETLGVELLLVKDTIEAAEKALEKGWILQADVGVILKGKEEDGNY</sequence>
<reference evidence="2 3" key="1">
    <citation type="journal article" date="2013" name="Genome Announc.">
        <title>Draft Genome Sequence of Indibacter alkaliphilus Strain LW1T, Isolated from Lonar Lake, a Haloalkaline Lake in the Buldana District of Maharashtra, India.</title>
        <authorList>
            <person name="Singh A."/>
            <person name="Kumar Jangir P."/>
            <person name="Sharma R."/>
            <person name="Singh A."/>
            <person name="Kumar Pinnaka A."/>
            <person name="Shivaji S."/>
        </authorList>
    </citation>
    <scope>NUCLEOTIDE SEQUENCE [LARGE SCALE GENOMIC DNA]</scope>
    <source>
        <strain evidence="3">CCUG 57479 / KCTC 22604 / LW1</strain>
    </source>
</reference>
<name>S2D5F4_INDAL</name>
<accession>S2D5F4</accession>
<evidence type="ECO:0000313" key="3">
    <source>
        <dbReference type="Proteomes" id="UP000006073"/>
    </source>
</evidence>
<dbReference type="Pfam" id="PF09949">
    <property type="entry name" value="APP1_cat"/>
    <property type="match status" value="1"/>
</dbReference>
<proteinExistence type="predicted"/>
<feature type="domain" description="Phosphatidate phosphatase APP1 catalytic" evidence="1">
    <location>
        <begin position="165"/>
        <end position="320"/>
    </location>
</feature>
<dbReference type="AlphaFoldDB" id="S2D5F4"/>
<keyword evidence="3" id="KW-1185">Reference proteome</keyword>
<evidence type="ECO:0000313" key="2">
    <source>
        <dbReference type="EMBL" id="EOZ92300.1"/>
    </source>
</evidence>
<dbReference type="STRING" id="1189612.A33Q_4393"/>
<dbReference type="GO" id="GO:0008195">
    <property type="term" value="F:phosphatidate phosphatase activity"/>
    <property type="evidence" value="ECO:0007669"/>
    <property type="project" value="InterPro"/>
</dbReference>
<comment type="caution">
    <text evidence="2">The sequence shown here is derived from an EMBL/GenBank/DDBJ whole genome shotgun (WGS) entry which is preliminary data.</text>
</comment>
<dbReference type="PANTHER" id="PTHR28208:SF3">
    <property type="entry name" value="PHOSPHATIDATE PHOSPHATASE APP1"/>
    <property type="match status" value="1"/>
</dbReference>
<dbReference type="Proteomes" id="UP000006073">
    <property type="component" value="Unassembled WGS sequence"/>
</dbReference>
<organism evidence="2 3">
    <name type="scientific">Indibacter alkaliphilus (strain CCUG 57479 / KCTC 22604 / LW1)</name>
    <dbReference type="NCBI Taxonomy" id="1189612"/>
    <lineage>
        <taxon>Bacteria</taxon>
        <taxon>Pseudomonadati</taxon>
        <taxon>Bacteroidota</taxon>
        <taxon>Cytophagia</taxon>
        <taxon>Cytophagales</taxon>
        <taxon>Cyclobacteriaceae</taxon>
    </lineage>
</organism>
<dbReference type="EMBL" id="ALWO02000052">
    <property type="protein sequence ID" value="EOZ92300.1"/>
    <property type="molecule type" value="Genomic_DNA"/>
</dbReference>
<gene>
    <name evidence="2" type="ORF">A33Q_4393</name>
</gene>
<dbReference type="RefSeq" id="WP_009032873.1">
    <property type="nucleotide sequence ID" value="NZ_ALWO02000052.1"/>
</dbReference>